<accession>A0ABQ8MS97</accession>
<feature type="repeat" description="ANK" evidence="12">
    <location>
        <begin position="1091"/>
        <end position="1123"/>
    </location>
</feature>
<gene>
    <name evidence="17" type="ORF">H4Q32_021912</name>
</gene>
<evidence type="ECO:0000256" key="1">
    <source>
        <dbReference type="ARBA" id="ARBA00005175"/>
    </source>
</evidence>
<evidence type="ECO:0000256" key="9">
    <source>
        <dbReference type="ARBA" id="ARBA00023098"/>
    </source>
</evidence>
<dbReference type="InterPro" id="IPR047487">
    <property type="entry name" value="C1_DGKiota_rpt2"/>
</dbReference>
<dbReference type="PANTHER" id="PTHR11255">
    <property type="entry name" value="DIACYLGLYCEROL KINASE"/>
    <property type="match status" value="1"/>
</dbReference>
<dbReference type="Gene3D" id="3.30.60.20">
    <property type="match status" value="1"/>
</dbReference>
<dbReference type="SMART" id="SM00045">
    <property type="entry name" value="DAGKa"/>
    <property type="match status" value="1"/>
</dbReference>
<keyword evidence="8 12" id="KW-0040">ANK repeat</keyword>
<dbReference type="PROSITE" id="PS50088">
    <property type="entry name" value="ANK_REPEAT"/>
    <property type="match status" value="2"/>
</dbReference>
<dbReference type="InterPro" id="IPR002110">
    <property type="entry name" value="Ankyrin_rpt"/>
</dbReference>
<protein>
    <recommendedName>
        <fullName evidence="13">Diacylglycerol kinase</fullName>
        <shortName evidence="13">DAG kinase</shortName>
        <ecNumber evidence="13">2.7.1.107</ecNumber>
    </recommendedName>
</protein>
<name>A0ABQ8MS97_LABRO</name>
<keyword evidence="15" id="KW-1133">Transmembrane helix</keyword>
<keyword evidence="4" id="KW-0677">Repeat</keyword>
<dbReference type="CDD" id="cd20896">
    <property type="entry name" value="C1_DGKiota_rpt2"/>
    <property type="match status" value="1"/>
</dbReference>
<keyword evidence="15" id="KW-0812">Transmembrane</keyword>
<dbReference type="Pfam" id="PF00609">
    <property type="entry name" value="DAGK_acc"/>
    <property type="match status" value="1"/>
</dbReference>
<dbReference type="Pfam" id="PF00781">
    <property type="entry name" value="DAGK_cat"/>
    <property type="match status" value="1"/>
</dbReference>
<dbReference type="SMART" id="SM00248">
    <property type="entry name" value="ANK"/>
    <property type="match status" value="4"/>
</dbReference>
<comment type="catalytic activity">
    <reaction evidence="11">
        <text>a 1,2-diacyl-sn-glycerol + ATP = a 1,2-diacyl-sn-glycero-3-phosphate + ADP + H(+)</text>
        <dbReference type="Rhea" id="RHEA:10272"/>
        <dbReference type="ChEBI" id="CHEBI:15378"/>
        <dbReference type="ChEBI" id="CHEBI:17815"/>
        <dbReference type="ChEBI" id="CHEBI:30616"/>
        <dbReference type="ChEBI" id="CHEBI:58608"/>
        <dbReference type="ChEBI" id="CHEBI:456216"/>
        <dbReference type="EC" id="2.7.1.107"/>
    </reaction>
    <physiologicalReaction direction="left-to-right" evidence="11">
        <dbReference type="Rhea" id="RHEA:10273"/>
    </physiologicalReaction>
</comment>
<dbReference type="InterPro" id="IPR037607">
    <property type="entry name" value="DGK"/>
</dbReference>
<dbReference type="Pfam" id="PF00130">
    <property type="entry name" value="C1_1"/>
    <property type="match status" value="1"/>
</dbReference>
<dbReference type="PROSITE" id="PS50146">
    <property type="entry name" value="DAGK"/>
    <property type="match status" value="1"/>
</dbReference>
<dbReference type="PANTHER" id="PTHR11255:SF92">
    <property type="entry name" value="DIACYLGLYCEROL KINASE IOTA"/>
    <property type="match status" value="1"/>
</dbReference>
<dbReference type="InterPro" id="IPR000756">
    <property type="entry name" value="Diacylglycerol_kin_accessory"/>
</dbReference>
<evidence type="ECO:0000259" key="16">
    <source>
        <dbReference type="PROSITE" id="PS50146"/>
    </source>
</evidence>
<organism evidence="17 18">
    <name type="scientific">Labeo rohita</name>
    <name type="common">Indian major carp</name>
    <name type="synonym">Cyprinus rohita</name>
    <dbReference type="NCBI Taxonomy" id="84645"/>
    <lineage>
        <taxon>Eukaryota</taxon>
        <taxon>Metazoa</taxon>
        <taxon>Chordata</taxon>
        <taxon>Craniata</taxon>
        <taxon>Vertebrata</taxon>
        <taxon>Euteleostomi</taxon>
        <taxon>Actinopterygii</taxon>
        <taxon>Neopterygii</taxon>
        <taxon>Teleostei</taxon>
        <taxon>Ostariophysi</taxon>
        <taxon>Cypriniformes</taxon>
        <taxon>Cyprinidae</taxon>
        <taxon>Labeoninae</taxon>
        <taxon>Labeonini</taxon>
        <taxon>Labeo</taxon>
    </lineage>
</organism>
<keyword evidence="15" id="KW-0472">Membrane</keyword>
<evidence type="ECO:0000256" key="8">
    <source>
        <dbReference type="ARBA" id="ARBA00023043"/>
    </source>
</evidence>
<evidence type="ECO:0000256" key="2">
    <source>
        <dbReference type="ARBA" id="ARBA00009280"/>
    </source>
</evidence>
<evidence type="ECO:0000256" key="4">
    <source>
        <dbReference type="ARBA" id="ARBA00022737"/>
    </source>
</evidence>
<dbReference type="SMART" id="SM00046">
    <property type="entry name" value="DAGKc"/>
    <property type="match status" value="1"/>
</dbReference>
<dbReference type="InterPro" id="IPR047486">
    <property type="entry name" value="C1_DGKiota_rpt1"/>
</dbReference>
<feature type="repeat" description="ANK" evidence="12">
    <location>
        <begin position="1055"/>
        <end position="1082"/>
    </location>
</feature>
<dbReference type="Gene3D" id="1.25.40.20">
    <property type="entry name" value="Ankyrin repeat-containing domain"/>
    <property type="match status" value="1"/>
</dbReference>
<evidence type="ECO:0000313" key="18">
    <source>
        <dbReference type="Proteomes" id="UP000830375"/>
    </source>
</evidence>
<dbReference type="Pfam" id="PF12796">
    <property type="entry name" value="Ank_2"/>
    <property type="match status" value="1"/>
</dbReference>
<evidence type="ECO:0000256" key="11">
    <source>
        <dbReference type="ARBA" id="ARBA00023411"/>
    </source>
</evidence>
<feature type="domain" description="DAGKc" evidence="16">
    <location>
        <begin position="547"/>
        <end position="659"/>
    </location>
</feature>
<dbReference type="InterPro" id="IPR002219">
    <property type="entry name" value="PKC_DAG/PE"/>
</dbReference>
<evidence type="ECO:0000256" key="12">
    <source>
        <dbReference type="PROSITE-ProRule" id="PRU00023"/>
    </source>
</evidence>
<feature type="transmembrane region" description="Helical" evidence="15">
    <location>
        <begin position="120"/>
        <end position="137"/>
    </location>
</feature>
<dbReference type="InterPro" id="IPR016064">
    <property type="entry name" value="NAD/diacylglycerol_kinase_sf"/>
</dbReference>
<keyword evidence="18" id="KW-1185">Reference proteome</keyword>
<sequence>MVRLREAVLQVHVRQGPAGGKDHSEHTDPVRELQGEGLSEAEAAMCNSDVSLPCSGGSEPSACPTSDAGGQEVGSPQKVRKGGYRLRRRNGRMIRAQKTVEESRLCGKGRKRKVTWYNRLLGYRLVTVLWSAAYLLSSRTLLFYFSDREWVARRDDIIAVLTDCSSCLFPPALDGVWRILYLKLCSILPARSWPSPHFVTVACFQRTCHPPVALFLARRVKVRDPVALARFTKELVTGLSLVFFLNGIILDEDLKLSAGCQVYGPPFPRPLFFSPPASVACVLFVVVLLRRKAISRSGLQHLGPAHSPFPALSNGPAKELRSTVDWSMETAEGAEPSGALPENAVNGDHLWLETNCSGDLCYLGEETCVVKIAKSAPRRKCAACKIVVHTACIEELDKINFRCKPTFREGGSRCLRDNILRHHWVHRRRQEGKCRQCGKSFPQKFFHSKEIVAISCSWCKQAFHNKVTCFMLHQIEEPCSLGAHAGVIVPPSWIIKVRKPQSSFKNSTRRKKRTSFKRRASKKGTDESKWRPFMLKPLPSPLMKPVLVFVNPKSGGNQVFDLSQGGPREALELYRKVPNLRILACGGDGTVGWILSALDELQMNPQPPVAVLPLGTGNDLARTLNWGGGYTDEPVSKILCHVEDGTVVQLDRWNLQVERSAVQPEEGTQKLPLNVFNNYFSLGFDAHVTLEFHESREANPEKFNSRFRNKMFYAGAAFSDFLQRSSRDLSKHVRVVCDGTDLTPKIQELKFQCIVFLNIPRYCAGTMPWGNTGDHRDFEPQRHDDGCIEVIGFTMASLAALQVGGHGERLHQCREVILTTFKTLPVQVDGEPCRLAPSTLRISLRNQANMVQKSKRRTSVPLLNDIQKVCAADLRRLSAPPDSFSVSHLLSSAYRSPHAVPERLRLRVNRIILQEYESMQFDKERLPTPVGIVVVRGDCDLETCRLYIDRLQEDLHQVPSTATSADRFYRIDKAQEHLHFVTEICQDEVFILDHEAPAVSQVRVPGMPDVVVEPSSGVPLTSEEQALLLAAVKGDVEAVSSCCSSGVSLLVRDSMGCTALHLAAQHGHTKIVSFILEHGSKLMLDLTDKDTGDTALHKAASQQHMEVCRHLLEAGASLSKTNFLGKTPKDCALDTGNSELASLMESQPVEEPTAHEDLETAV</sequence>
<feature type="region of interest" description="Disordered" evidence="14">
    <location>
        <begin position="56"/>
        <end position="80"/>
    </location>
</feature>
<dbReference type="GO" id="GO:0016301">
    <property type="term" value="F:kinase activity"/>
    <property type="evidence" value="ECO:0007669"/>
    <property type="project" value="UniProtKB-KW"/>
</dbReference>
<keyword evidence="7 13" id="KW-0067">ATP-binding</keyword>
<dbReference type="EC" id="2.7.1.107" evidence="13"/>
<comment type="pathway">
    <text evidence="1">Lipid metabolism; glycerolipid metabolism.</text>
</comment>
<dbReference type="EMBL" id="JACTAM010000004">
    <property type="protein sequence ID" value="KAI2665580.1"/>
    <property type="molecule type" value="Genomic_DNA"/>
</dbReference>
<keyword evidence="3 13" id="KW-0808">Transferase</keyword>
<evidence type="ECO:0000256" key="10">
    <source>
        <dbReference type="ARBA" id="ARBA00023371"/>
    </source>
</evidence>
<comment type="catalytic activity">
    <reaction evidence="10">
        <text>1,2-di-(9Z-octadecenoyl)-sn-glycerol + ATP = 1,2-di-(9Z-octadecenoyl)-sn-glycero-3-phosphate + ADP + H(+)</text>
        <dbReference type="Rhea" id="RHEA:40327"/>
        <dbReference type="ChEBI" id="CHEBI:15378"/>
        <dbReference type="ChEBI" id="CHEBI:30616"/>
        <dbReference type="ChEBI" id="CHEBI:52333"/>
        <dbReference type="ChEBI" id="CHEBI:74546"/>
        <dbReference type="ChEBI" id="CHEBI:456216"/>
    </reaction>
    <physiologicalReaction direction="left-to-right" evidence="10">
        <dbReference type="Rhea" id="RHEA:40328"/>
    </physiologicalReaction>
</comment>
<dbReference type="SMART" id="SM00109">
    <property type="entry name" value="C1"/>
    <property type="match status" value="2"/>
</dbReference>
<dbReference type="InterPro" id="IPR036770">
    <property type="entry name" value="Ankyrin_rpt-contain_sf"/>
</dbReference>
<dbReference type="Proteomes" id="UP000830375">
    <property type="component" value="Unassembled WGS sequence"/>
</dbReference>
<dbReference type="PROSITE" id="PS50297">
    <property type="entry name" value="ANK_REP_REGION"/>
    <property type="match status" value="2"/>
</dbReference>
<dbReference type="Pfam" id="PF00023">
    <property type="entry name" value="Ank"/>
    <property type="match status" value="1"/>
</dbReference>
<feature type="compositionally biased region" description="Basic residues" evidence="14">
    <location>
        <begin position="507"/>
        <end position="522"/>
    </location>
</feature>
<dbReference type="Gene3D" id="3.40.50.10330">
    <property type="entry name" value="Probable inorganic polyphosphate/atp-NAD kinase, domain 1"/>
    <property type="match status" value="1"/>
</dbReference>
<proteinExistence type="inferred from homology"/>
<dbReference type="InterPro" id="IPR001206">
    <property type="entry name" value="Diacylglycerol_kinase_cat_dom"/>
</dbReference>
<dbReference type="InterPro" id="IPR056383">
    <property type="entry name" value="DGKI-like_dom"/>
</dbReference>
<dbReference type="SUPFAM" id="SSF111331">
    <property type="entry name" value="NAD kinase/diacylglycerol kinase-like"/>
    <property type="match status" value="1"/>
</dbReference>
<feature type="region of interest" description="Disordered" evidence="14">
    <location>
        <begin position="504"/>
        <end position="530"/>
    </location>
</feature>
<keyword evidence="9" id="KW-0443">Lipid metabolism</keyword>
<dbReference type="Pfam" id="PF23578">
    <property type="entry name" value="DGKI"/>
    <property type="match status" value="1"/>
</dbReference>
<evidence type="ECO:0000256" key="15">
    <source>
        <dbReference type="SAM" id="Phobius"/>
    </source>
</evidence>
<dbReference type="SUPFAM" id="SSF48403">
    <property type="entry name" value="Ankyrin repeat"/>
    <property type="match status" value="1"/>
</dbReference>
<evidence type="ECO:0000256" key="14">
    <source>
        <dbReference type="SAM" id="MobiDB-lite"/>
    </source>
</evidence>
<comment type="similarity">
    <text evidence="2 13">Belongs to the eukaryotic diacylglycerol kinase family.</text>
</comment>
<evidence type="ECO:0000256" key="3">
    <source>
        <dbReference type="ARBA" id="ARBA00022679"/>
    </source>
</evidence>
<evidence type="ECO:0000313" key="17">
    <source>
        <dbReference type="EMBL" id="KAI2665580.1"/>
    </source>
</evidence>
<evidence type="ECO:0000256" key="6">
    <source>
        <dbReference type="ARBA" id="ARBA00022777"/>
    </source>
</evidence>
<evidence type="ECO:0000256" key="5">
    <source>
        <dbReference type="ARBA" id="ARBA00022741"/>
    </source>
</evidence>
<evidence type="ECO:0000256" key="7">
    <source>
        <dbReference type="ARBA" id="ARBA00022840"/>
    </source>
</evidence>
<reference evidence="17 18" key="1">
    <citation type="submission" date="2022-01" db="EMBL/GenBank/DDBJ databases">
        <title>A high-quality chromosome-level genome assembly of rohu carp, Labeo rohita.</title>
        <authorList>
            <person name="Arick M.A. II"/>
            <person name="Hsu C.-Y."/>
            <person name="Magbanua Z."/>
            <person name="Pechanova O."/>
            <person name="Grover C."/>
            <person name="Miller E."/>
            <person name="Thrash A."/>
            <person name="Ezzel L."/>
            <person name="Alam S."/>
            <person name="Benzie J."/>
            <person name="Hamilton M."/>
            <person name="Karsi A."/>
            <person name="Lawrence M.L."/>
            <person name="Peterson D.G."/>
        </authorList>
    </citation>
    <scope>NUCLEOTIDE SEQUENCE [LARGE SCALE GENOMIC DNA]</scope>
    <source>
        <strain evidence="18">BAU-BD-2019</strain>
        <tissue evidence="17">Blood</tissue>
    </source>
</reference>
<dbReference type="CDD" id="cd20850">
    <property type="entry name" value="C1_DGKiota_rpt1"/>
    <property type="match status" value="1"/>
</dbReference>
<dbReference type="Gene3D" id="2.60.200.40">
    <property type="match status" value="1"/>
</dbReference>
<keyword evidence="6 13" id="KW-0418">Kinase</keyword>
<dbReference type="InterPro" id="IPR017438">
    <property type="entry name" value="ATP-NAD_kinase_N"/>
</dbReference>
<evidence type="ECO:0000256" key="13">
    <source>
        <dbReference type="RuleBase" id="RU361128"/>
    </source>
</evidence>
<keyword evidence="5 13" id="KW-0547">Nucleotide-binding</keyword>
<comment type="caution">
    <text evidence="17">The sequence shown here is derived from an EMBL/GenBank/DDBJ whole genome shotgun (WGS) entry which is preliminary data.</text>
</comment>